<sequence>MQRSARSLSRRQSLPRPLRLRGALRGTLLGGLLVALVLLATLLAWLQPGVIMSLGSRLIACF</sequence>
<dbReference type="EMBL" id="JACIVI010000001">
    <property type="protein sequence ID" value="MBB1161392.1"/>
    <property type="molecule type" value="Genomic_DNA"/>
</dbReference>
<evidence type="ECO:0000313" key="2">
    <source>
        <dbReference type="Proteomes" id="UP000586093"/>
    </source>
</evidence>
<name>A0A839HK55_9BURK</name>
<evidence type="ECO:0000313" key="1">
    <source>
        <dbReference type="EMBL" id="MBB1161392.1"/>
    </source>
</evidence>
<dbReference type="Proteomes" id="UP000586093">
    <property type="component" value="Unassembled WGS sequence"/>
</dbReference>
<dbReference type="RefSeq" id="WP_182662139.1">
    <property type="nucleotide sequence ID" value="NZ_JACIVI010000001.1"/>
</dbReference>
<reference evidence="1 2" key="1">
    <citation type="submission" date="2020-08" db="EMBL/GenBank/DDBJ databases">
        <title>Aquariorum lacteus gen. nov., sp. nov., a new member of the family Comamonadaceae, isolated from freshwater aquarium.</title>
        <authorList>
            <person name="Chun S.-J."/>
        </authorList>
    </citation>
    <scope>NUCLEOTIDE SEQUENCE [LARGE SCALE GENOMIC DNA]</scope>
    <source>
        <strain evidence="1 2">SJAQ100</strain>
    </source>
</reference>
<accession>A0A839HK55</accession>
<comment type="caution">
    <text evidence="1">The sequence shown here is derived from an EMBL/GenBank/DDBJ whole genome shotgun (WGS) entry which is preliminary data.</text>
</comment>
<gene>
    <name evidence="1" type="ORF">H4F90_05280</name>
</gene>
<proteinExistence type="predicted"/>
<organism evidence="1 2">
    <name type="scientific">Aquariibacter albus</name>
    <dbReference type="NCBI Taxonomy" id="2759899"/>
    <lineage>
        <taxon>Bacteria</taxon>
        <taxon>Pseudomonadati</taxon>
        <taxon>Pseudomonadota</taxon>
        <taxon>Betaproteobacteria</taxon>
        <taxon>Burkholderiales</taxon>
        <taxon>Sphaerotilaceae</taxon>
        <taxon>Aquariibacter</taxon>
    </lineage>
</organism>
<protein>
    <submittedName>
        <fullName evidence="1">Uncharacterized protein</fullName>
    </submittedName>
</protein>
<keyword evidence="2" id="KW-1185">Reference proteome</keyword>
<dbReference type="AlphaFoldDB" id="A0A839HK55"/>